<comment type="caution">
    <text evidence="12">The sequence shown here is derived from an EMBL/GenBank/DDBJ whole genome shotgun (WGS) entry which is preliminary data.</text>
</comment>
<evidence type="ECO:0000256" key="2">
    <source>
        <dbReference type="ARBA" id="ARBA00022448"/>
    </source>
</evidence>
<evidence type="ECO:0000256" key="3">
    <source>
        <dbReference type="ARBA" id="ARBA00022475"/>
    </source>
</evidence>
<dbReference type="Pfam" id="PF07549">
    <property type="entry name" value="Sec_GG"/>
    <property type="match status" value="1"/>
</dbReference>
<evidence type="ECO:0000256" key="6">
    <source>
        <dbReference type="ARBA" id="ARBA00022989"/>
    </source>
</evidence>
<dbReference type="OrthoDB" id="9774769at2"/>
<feature type="transmembrane region" description="Helical" evidence="9">
    <location>
        <begin position="254"/>
        <end position="273"/>
    </location>
</feature>
<keyword evidence="4 9" id="KW-0812">Transmembrane</keyword>
<feature type="transmembrane region" description="Helical" evidence="9">
    <location>
        <begin position="169"/>
        <end position="187"/>
    </location>
</feature>
<keyword evidence="5 9" id="KW-0653">Protein transport</keyword>
<feature type="transmembrane region" description="Helical" evidence="9">
    <location>
        <begin position="279"/>
        <end position="298"/>
    </location>
</feature>
<keyword evidence="7 9" id="KW-0811">Translocation</keyword>
<comment type="subunit">
    <text evidence="9">Forms a complex with SecD. Part of the essential Sec protein translocation apparatus which comprises SecA, SecYEG and auxiliary proteins SecDF. Other proteins may also be involved.</text>
</comment>
<dbReference type="SUPFAM" id="SSF82866">
    <property type="entry name" value="Multidrug efflux transporter AcrB transmembrane domain"/>
    <property type="match status" value="1"/>
</dbReference>
<dbReference type="AlphaFoldDB" id="A0A5C8ZHF2"/>
<comment type="similarity">
    <text evidence="9">Belongs to the SecD/SecF family. SecF subfamily.</text>
</comment>
<dbReference type="PRINTS" id="PR01755">
    <property type="entry name" value="SECFTRNLCASE"/>
</dbReference>
<dbReference type="RefSeq" id="WP_147925003.1">
    <property type="nucleotide sequence ID" value="NZ_VKAC01000002.1"/>
</dbReference>
<keyword evidence="2 9" id="KW-0813">Transport</keyword>
<name>A0A5C8ZHF2_9ACTN</name>
<feature type="transmembrane region" description="Helical" evidence="9">
    <location>
        <begin position="193"/>
        <end position="210"/>
    </location>
</feature>
<evidence type="ECO:0000259" key="11">
    <source>
        <dbReference type="Pfam" id="PF02355"/>
    </source>
</evidence>
<gene>
    <name evidence="9 12" type="primary">secF</name>
    <name evidence="12" type="ORF">FMM08_03665</name>
</gene>
<dbReference type="InterPro" id="IPR005665">
    <property type="entry name" value="SecF_bac"/>
</dbReference>
<dbReference type="PANTHER" id="PTHR30081:SF8">
    <property type="entry name" value="PROTEIN TRANSLOCASE SUBUNIT SECF"/>
    <property type="match status" value="1"/>
</dbReference>
<feature type="domain" description="Protein export membrane protein SecD/SecF C-terminal" evidence="11">
    <location>
        <begin position="124"/>
        <end position="307"/>
    </location>
</feature>
<dbReference type="GO" id="GO:0043952">
    <property type="term" value="P:protein transport by the Sec complex"/>
    <property type="evidence" value="ECO:0007669"/>
    <property type="project" value="UniProtKB-UniRule"/>
</dbReference>
<dbReference type="GO" id="GO:0065002">
    <property type="term" value="P:intracellular protein transmembrane transport"/>
    <property type="evidence" value="ECO:0007669"/>
    <property type="project" value="UniProtKB-UniRule"/>
</dbReference>
<dbReference type="InterPro" id="IPR022645">
    <property type="entry name" value="SecD/SecF_bac"/>
</dbReference>
<protein>
    <recommendedName>
        <fullName evidence="9">Protein-export membrane protein SecF</fullName>
    </recommendedName>
</protein>
<dbReference type="NCBIfam" id="TIGR00966">
    <property type="entry name" value="transloc_SecF"/>
    <property type="match status" value="1"/>
</dbReference>
<dbReference type="HAMAP" id="MF_01464_B">
    <property type="entry name" value="SecF_B"/>
    <property type="match status" value="1"/>
</dbReference>
<dbReference type="NCBIfam" id="TIGR00916">
    <property type="entry name" value="2A0604s01"/>
    <property type="match status" value="1"/>
</dbReference>
<dbReference type="GO" id="GO:0015450">
    <property type="term" value="F:protein-transporting ATPase activity"/>
    <property type="evidence" value="ECO:0007669"/>
    <property type="project" value="InterPro"/>
</dbReference>
<evidence type="ECO:0000256" key="8">
    <source>
        <dbReference type="ARBA" id="ARBA00023136"/>
    </source>
</evidence>
<feature type="region of interest" description="Disordered" evidence="10">
    <location>
        <begin position="323"/>
        <end position="384"/>
    </location>
</feature>
<evidence type="ECO:0000256" key="4">
    <source>
        <dbReference type="ARBA" id="ARBA00022692"/>
    </source>
</evidence>
<evidence type="ECO:0000256" key="1">
    <source>
        <dbReference type="ARBA" id="ARBA00004651"/>
    </source>
</evidence>
<feature type="transmembrane region" description="Helical" evidence="9">
    <location>
        <begin position="143"/>
        <end position="162"/>
    </location>
</feature>
<dbReference type="InterPro" id="IPR055344">
    <property type="entry name" value="SecD_SecF_C_bact"/>
</dbReference>
<feature type="compositionally biased region" description="Low complexity" evidence="10">
    <location>
        <begin position="324"/>
        <end position="355"/>
    </location>
</feature>
<keyword evidence="6 9" id="KW-1133">Transmembrane helix</keyword>
<dbReference type="InterPro" id="IPR022646">
    <property type="entry name" value="SecD/SecF_CS"/>
</dbReference>
<sequence>MASFSEFGNDLYTGKRGIDVMRTRKVWYVVAAVMVGLSVVLLLTKGLNAGIEFRGGSEFRISDVSTTSQDPAEAAVRSVVPDGQPPLISTVGDNAIRVQTEQLSQQQTDAVAKALASGYGVPAGNVTDSFVGPSWGADVTTNALTGLGIFVVLAAVVLALYFRTWKMSVAALVALVHDVVITAGVYSLSGFEVTPATVIGFLTILGYSLYDTVVVFDKIRENTEHVLSSGSKTFSEAANLAVNQTLVRSINTSVVALLPVASILFIGALLLGAGTLRDISLALFVGIIAGTYSSVFLAPPLYVHMREREPDIARQREKVLARRGGAAVPTTGSTAAVAAGASGSEATTTGTATAVLERPSTRRTPRSPSGGQRSQPRRPGGRRR</sequence>
<dbReference type="InterPro" id="IPR048634">
    <property type="entry name" value="SecD_SecF_C"/>
</dbReference>
<dbReference type="GO" id="GO:0006605">
    <property type="term" value="P:protein targeting"/>
    <property type="evidence" value="ECO:0007669"/>
    <property type="project" value="UniProtKB-UniRule"/>
</dbReference>
<feature type="compositionally biased region" description="Basic residues" evidence="10">
    <location>
        <begin position="375"/>
        <end position="384"/>
    </location>
</feature>
<evidence type="ECO:0000313" key="12">
    <source>
        <dbReference type="EMBL" id="TXR57362.1"/>
    </source>
</evidence>
<feature type="transmembrane region" description="Helical" evidence="9">
    <location>
        <begin position="26"/>
        <end position="44"/>
    </location>
</feature>
<comment type="subcellular location">
    <subcellularLocation>
        <location evidence="1 9">Cell membrane</location>
        <topology evidence="1 9">Multi-pass membrane protein</topology>
    </subcellularLocation>
</comment>
<dbReference type="EMBL" id="VKAC01000002">
    <property type="protein sequence ID" value="TXR57362.1"/>
    <property type="molecule type" value="Genomic_DNA"/>
</dbReference>
<dbReference type="Gene3D" id="1.20.1640.10">
    <property type="entry name" value="Multidrug efflux transporter AcrB transmembrane domain"/>
    <property type="match status" value="1"/>
</dbReference>
<dbReference type="InterPro" id="IPR022813">
    <property type="entry name" value="SecD/SecF_arch_bac"/>
</dbReference>
<evidence type="ECO:0000313" key="13">
    <source>
        <dbReference type="Proteomes" id="UP000321234"/>
    </source>
</evidence>
<evidence type="ECO:0000256" key="10">
    <source>
        <dbReference type="SAM" id="MobiDB-lite"/>
    </source>
</evidence>
<keyword evidence="3 9" id="KW-1003">Cell membrane</keyword>
<keyword evidence="13" id="KW-1185">Reference proteome</keyword>
<reference evidence="12 13" key="1">
    <citation type="submission" date="2019-07" db="EMBL/GenBank/DDBJ databases">
        <title>Quadrisphaera sp. strain DD2A genome sequencing and assembly.</title>
        <authorList>
            <person name="Kim I."/>
        </authorList>
    </citation>
    <scope>NUCLEOTIDE SEQUENCE [LARGE SCALE GENOMIC DNA]</scope>
    <source>
        <strain evidence="12 13">DD2A</strain>
    </source>
</reference>
<organism evidence="12 13">
    <name type="scientific">Quadrisphaera setariae</name>
    <dbReference type="NCBI Taxonomy" id="2593304"/>
    <lineage>
        <taxon>Bacteria</taxon>
        <taxon>Bacillati</taxon>
        <taxon>Actinomycetota</taxon>
        <taxon>Actinomycetes</taxon>
        <taxon>Kineosporiales</taxon>
        <taxon>Kineosporiaceae</taxon>
        <taxon>Quadrisphaera</taxon>
    </lineage>
</organism>
<proteinExistence type="inferred from homology"/>
<dbReference type="Proteomes" id="UP000321234">
    <property type="component" value="Unassembled WGS sequence"/>
</dbReference>
<dbReference type="PANTHER" id="PTHR30081">
    <property type="entry name" value="PROTEIN-EXPORT MEMBRANE PROTEIN SEC"/>
    <property type="match status" value="1"/>
</dbReference>
<keyword evidence="8 9" id="KW-0472">Membrane</keyword>
<evidence type="ECO:0000256" key="7">
    <source>
        <dbReference type="ARBA" id="ARBA00023010"/>
    </source>
</evidence>
<evidence type="ECO:0000256" key="5">
    <source>
        <dbReference type="ARBA" id="ARBA00022927"/>
    </source>
</evidence>
<evidence type="ECO:0000256" key="9">
    <source>
        <dbReference type="HAMAP-Rule" id="MF_01464"/>
    </source>
</evidence>
<dbReference type="Pfam" id="PF02355">
    <property type="entry name" value="SecD_SecF_C"/>
    <property type="match status" value="1"/>
</dbReference>
<dbReference type="GO" id="GO:0005886">
    <property type="term" value="C:plasma membrane"/>
    <property type="evidence" value="ECO:0007669"/>
    <property type="project" value="UniProtKB-SubCell"/>
</dbReference>
<accession>A0A5C8ZHF2</accession>
<comment type="function">
    <text evidence="9">Part of the Sec protein translocase complex. Interacts with the SecYEG preprotein conducting channel. SecDF uses the proton motive force (PMF) to complete protein translocation after the ATP-dependent function of SecA.</text>
</comment>